<name>F0WM28_9STRA</name>
<accession>F0WM28</accession>
<protein>
    <submittedName>
        <fullName evidence="1">AlNc14C151G7539 protein</fullName>
    </submittedName>
</protein>
<dbReference type="AlphaFoldDB" id="F0WM28"/>
<dbReference type="HOGENOM" id="CLU_2125701_0_0_1"/>
<proteinExistence type="predicted"/>
<gene>
    <name evidence="1" type="primary">AlNc14C151G7539</name>
    <name evidence="1" type="ORF">ALNC14_084980</name>
</gene>
<reference evidence="1" key="1">
    <citation type="journal article" date="2011" name="PLoS Biol.">
        <title>Gene gain and loss during evolution of obligate parasitism in the white rust pathogen of Arabidopsis thaliana.</title>
        <authorList>
            <person name="Kemen E."/>
            <person name="Gardiner A."/>
            <person name="Schultz-Larsen T."/>
            <person name="Kemen A.C."/>
            <person name="Balmuth A.L."/>
            <person name="Robert-Seilaniantz A."/>
            <person name="Bailey K."/>
            <person name="Holub E."/>
            <person name="Studholme D.J."/>
            <person name="Maclean D."/>
            <person name="Jones J.D."/>
        </authorList>
    </citation>
    <scope>NUCLEOTIDE SEQUENCE</scope>
</reference>
<dbReference type="EMBL" id="FR824196">
    <property type="protein sequence ID" value="CCA22355.1"/>
    <property type="molecule type" value="Genomic_DNA"/>
</dbReference>
<reference evidence="1" key="2">
    <citation type="submission" date="2011-02" db="EMBL/GenBank/DDBJ databases">
        <authorList>
            <person name="MacLean D."/>
        </authorList>
    </citation>
    <scope>NUCLEOTIDE SEQUENCE</scope>
</reference>
<evidence type="ECO:0000313" key="1">
    <source>
        <dbReference type="EMBL" id="CCA22355.1"/>
    </source>
</evidence>
<organism evidence="1">
    <name type="scientific">Albugo laibachii Nc14</name>
    <dbReference type="NCBI Taxonomy" id="890382"/>
    <lineage>
        <taxon>Eukaryota</taxon>
        <taxon>Sar</taxon>
        <taxon>Stramenopiles</taxon>
        <taxon>Oomycota</taxon>
        <taxon>Peronosporomycetes</taxon>
        <taxon>Albuginales</taxon>
        <taxon>Albuginaceae</taxon>
        <taxon>Albugo</taxon>
    </lineage>
</organism>
<sequence>MHLIKSFCVRVASTLRIQWHGTRSSFFIIFPRDNFYKDLHTLPSELSQLCTLSDQWLTQVSHGMIGSTDAKKVQFHKASTVLADRVGRVLYLAGLYILRWERSHTAKALAVNGK</sequence>